<accession>A0A1U9QP41</accession>
<dbReference type="AlphaFoldDB" id="A0A1U9QP41"/>
<reference evidence="4 5" key="1">
    <citation type="submission" date="2016-11" db="EMBL/GenBank/DDBJ databases">
        <title>Complete genome sequence of Streptomyces niveus SCSIO 3406.</title>
        <authorList>
            <person name="Zhu Q."/>
            <person name="Cheng W."/>
            <person name="Song Y."/>
            <person name="Li Q."/>
            <person name="Ju J."/>
        </authorList>
    </citation>
    <scope>NUCLEOTIDE SEQUENCE [LARGE SCALE GENOMIC DNA]</scope>
    <source>
        <strain evidence="4 5">SCSIO 3406</strain>
    </source>
</reference>
<evidence type="ECO:0000313" key="5">
    <source>
        <dbReference type="Proteomes" id="UP000189677"/>
    </source>
</evidence>
<dbReference type="RefSeq" id="WP_078074561.1">
    <property type="nucleotide sequence ID" value="NZ_CP018047.1"/>
</dbReference>
<dbReference type="FunFam" id="3.40.50.720:FF:000594">
    <property type="entry name" value="Short-chain oxidoreductase"/>
    <property type="match status" value="1"/>
</dbReference>
<dbReference type="Pfam" id="PF00106">
    <property type="entry name" value="adh_short"/>
    <property type="match status" value="1"/>
</dbReference>
<dbReference type="Gene3D" id="3.40.50.720">
    <property type="entry name" value="NAD(P)-binding Rossmann-like Domain"/>
    <property type="match status" value="1"/>
</dbReference>
<dbReference type="InterPro" id="IPR036291">
    <property type="entry name" value="NAD(P)-bd_dom_sf"/>
</dbReference>
<comment type="similarity">
    <text evidence="1">Belongs to the short-chain dehydrogenases/reductases (SDR) family.</text>
</comment>
<organism evidence="4 5">
    <name type="scientific">Streptomyces niveus</name>
    <name type="common">Streptomyces spheroides</name>
    <dbReference type="NCBI Taxonomy" id="193462"/>
    <lineage>
        <taxon>Bacteria</taxon>
        <taxon>Bacillati</taxon>
        <taxon>Actinomycetota</taxon>
        <taxon>Actinomycetes</taxon>
        <taxon>Kitasatosporales</taxon>
        <taxon>Streptomycetaceae</taxon>
        <taxon>Streptomyces</taxon>
    </lineage>
</organism>
<dbReference type="PRINTS" id="PR00081">
    <property type="entry name" value="GDHRDH"/>
</dbReference>
<keyword evidence="5" id="KW-1185">Reference proteome</keyword>
<evidence type="ECO:0000313" key="4">
    <source>
        <dbReference type="EMBL" id="AQU66032.1"/>
    </source>
</evidence>
<sequence length="319" mass="33708">MSSPDRITTPFTRETTAAEVIDGIDLTGRRAVVTGGASGIGVETARALASAGAEVTLAVRNVEAGERTAADITATTGNPRVSVAPIELADRSSVAAFAAGWQGPLHILVNNAGVMAEPLKRTPEGWEHQFATNHLGHFGLALGLHDALAEAGNARVVSVSSSAHHRSPVVFDDIHFEKREYEPWSAYGQSKTANVLFAVEATKRWAGDGITVNAVMPGGIRTNLQRHQQGDNLSPELRALMDSYPWKTTEQGAATSILVAVSPLLDGVGSRYFEDVTEAGPYVPSDGSGLTDDSGVSAYALDPEAAARLWEVSRELLAR</sequence>
<dbReference type="KEGG" id="snw:BBN63_06990"/>
<dbReference type="PANTHER" id="PTHR24320">
    <property type="entry name" value="RETINOL DEHYDROGENASE"/>
    <property type="match status" value="1"/>
</dbReference>
<protein>
    <recommendedName>
        <fullName evidence="3">Probable oxidoreductase</fullName>
    </recommendedName>
</protein>
<keyword evidence="2" id="KW-0560">Oxidoreductase</keyword>
<gene>
    <name evidence="4" type="ORF">BBN63_06990</name>
</gene>
<dbReference type="InterPro" id="IPR002347">
    <property type="entry name" value="SDR_fam"/>
</dbReference>
<evidence type="ECO:0000256" key="2">
    <source>
        <dbReference type="ARBA" id="ARBA00023002"/>
    </source>
</evidence>
<proteinExistence type="inferred from homology"/>
<dbReference type="OrthoDB" id="4577644at2"/>
<dbReference type="Proteomes" id="UP000189677">
    <property type="component" value="Chromosome"/>
</dbReference>
<evidence type="ECO:0000256" key="3">
    <source>
        <dbReference type="ARBA" id="ARBA00071493"/>
    </source>
</evidence>
<dbReference type="EMBL" id="CP018047">
    <property type="protein sequence ID" value="AQU66032.1"/>
    <property type="molecule type" value="Genomic_DNA"/>
</dbReference>
<name>A0A1U9QP41_STRNV</name>
<dbReference type="GO" id="GO:0016491">
    <property type="term" value="F:oxidoreductase activity"/>
    <property type="evidence" value="ECO:0007669"/>
    <property type="project" value="UniProtKB-KW"/>
</dbReference>
<dbReference type="PANTHER" id="PTHR24320:SF227">
    <property type="entry name" value="RETINOL DEHYDROGENASE 11"/>
    <property type="match status" value="1"/>
</dbReference>
<dbReference type="CDD" id="cd05327">
    <property type="entry name" value="retinol-DH_like_SDR_c_like"/>
    <property type="match status" value="1"/>
</dbReference>
<evidence type="ECO:0000256" key="1">
    <source>
        <dbReference type="ARBA" id="ARBA00006484"/>
    </source>
</evidence>
<dbReference type="SUPFAM" id="SSF51735">
    <property type="entry name" value="NAD(P)-binding Rossmann-fold domains"/>
    <property type="match status" value="1"/>
</dbReference>